<dbReference type="GO" id="GO:0005634">
    <property type="term" value="C:nucleus"/>
    <property type="evidence" value="ECO:0007669"/>
    <property type="project" value="TreeGrafter"/>
</dbReference>
<keyword evidence="1" id="KW-0175">Coiled coil</keyword>
<feature type="coiled-coil region" evidence="1">
    <location>
        <begin position="265"/>
        <end position="296"/>
    </location>
</feature>
<evidence type="ECO:0000313" key="3">
    <source>
        <dbReference type="EMBL" id="TVY57485.1"/>
    </source>
</evidence>
<evidence type="ECO:0000313" key="4">
    <source>
        <dbReference type="Proteomes" id="UP000469558"/>
    </source>
</evidence>
<feature type="domain" description="Gfd2/YDR514C-like C-terminal" evidence="2">
    <location>
        <begin position="72"/>
        <end position="223"/>
    </location>
</feature>
<gene>
    <name evidence="3" type="ORF">LSUE1_G010351</name>
</gene>
<proteinExistence type="predicted"/>
<dbReference type="InterPro" id="IPR048519">
    <property type="entry name" value="Gfd2/YDR514C-like_C"/>
</dbReference>
<dbReference type="AlphaFoldDB" id="A0A8T9BRU7"/>
<protein>
    <recommendedName>
        <fullName evidence="2">Gfd2/YDR514C-like C-terminal domain-containing protein</fullName>
    </recommendedName>
</protein>
<dbReference type="Proteomes" id="UP000469558">
    <property type="component" value="Unassembled WGS sequence"/>
</dbReference>
<organism evidence="3 4">
    <name type="scientific">Lachnellula suecica</name>
    <dbReference type="NCBI Taxonomy" id="602035"/>
    <lineage>
        <taxon>Eukaryota</taxon>
        <taxon>Fungi</taxon>
        <taxon>Dikarya</taxon>
        <taxon>Ascomycota</taxon>
        <taxon>Pezizomycotina</taxon>
        <taxon>Leotiomycetes</taxon>
        <taxon>Helotiales</taxon>
        <taxon>Lachnaceae</taxon>
        <taxon>Lachnellula</taxon>
    </lineage>
</organism>
<evidence type="ECO:0000256" key="1">
    <source>
        <dbReference type="SAM" id="Coils"/>
    </source>
</evidence>
<evidence type="ECO:0000259" key="2">
    <source>
        <dbReference type="Pfam" id="PF21762"/>
    </source>
</evidence>
<reference evidence="3 4" key="1">
    <citation type="submission" date="2018-05" db="EMBL/GenBank/DDBJ databases">
        <title>Genome sequencing and assembly of the regulated plant pathogen Lachnellula willkommii and related sister species for the development of diagnostic species identification markers.</title>
        <authorList>
            <person name="Giroux E."/>
            <person name="Bilodeau G."/>
        </authorList>
    </citation>
    <scope>NUCLEOTIDE SEQUENCE [LARGE SCALE GENOMIC DNA]</scope>
    <source>
        <strain evidence="3 4">CBS 268.59</strain>
    </source>
</reference>
<dbReference type="InterPro" id="IPR040151">
    <property type="entry name" value="Gfd2/YDR514C-like"/>
</dbReference>
<sequence length="373" mass="42192">MAKNITSDPPKAHKGPIQKDLIFLRHTFVLCLDRSHEGFDQDYAKSQGQKLPNSAIKDALVICLDIGVNCHTFAKQSDYQIGLSILDTRHLQSLNSDEKLFQTRHFCVGTETYFLTKCRSFYFGKSEHTTHEQVCSTLETMISGRDIVLVVYRSHQMFQDLRLANIQLQPLYIINAQKAAQHLLDLESRCSLKTLLTRLNCPSSPEMLHNAGNNAKFTLQASLLIAALDASQVLNLESKTTALISTLETTARAQIPLNDFPSKIKSEAKEKRNTHQKELKAQIKEQQAALARSLAALAGESRCQKCQGEDPTTSRCRHKGPGVHTRKSMICRARRAREKLENLEKLEECEGVRRPRKKAEKKSFYRGELLRFG</sequence>
<accession>A0A8T9BRU7</accession>
<dbReference type="PANTHER" id="PTHR28083">
    <property type="entry name" value="GOOD FOR FULL DBP5 ACTIVITY PROTEIN 2"/>
    <property type="match status" value="1"/>
</dbReference>
<dbReference type="PANTHER" id="PTHR28083:SF1">
    <property type="entry name" value="GOOD FOR FULL DBP5 ACTIVITY PROTEIN 2"/>
    <property type="match status" value="1"/>
</dbReference>
<keyword evidence="4" id="KW-1185">Reference proteome</keyword>
<dbReference type="OrthoDB" id="3525329at2759"/>
<dbReference type="EMBL" id="QGMK01002578">
    <property type="protein sequence ID" value="TVY57485.1"/>
    <property type="molecule type" value="Genomic_DNA"/>
</dbReference>
<name>A0A8T9BRU7_9HELO</name>
<comment type="caution">
    <text evidence="3">The sequence shown here is derived from an EMBL/GenBank/DDBJ whole genome shotgun (WGS) entry which is preliminary data.</text>
</comment>
<dbReference type="Pfam" id="PF21762">
    <property type="entry name" value="DEDDh_C"/>
    <property type="match status" value="1"/>
</dbReference>
<feature type="non-terminal residue" evidence="3">
    <location>
        <position position="373"/>
    </location>
</feature>